<gene>
    <name evidence="1" type="ORF">CPB83DRAFT_816028</name>
</gene>
<dbReference type="InterPro" id="IPR009737">
    <property type="entry name" value="Aim32/Apd1-like"/>
</dbReference>
<evidence type="ECO:0000313" key="1">
    <source>
        <dbReference type="EMBL" id="KAF9527263.1"/>
    </source>
</evidence>
<dbReference type="PANTHER" id="PTHR31902">
    <property type="entry name" value="ACTIN PATCHES DISTAL PROTEIN 1"/>
    <property type="match status" value="1"/>
</dbReference>
<dbReference type="InterPro" id="IPR036249">
    <property type="entry name" value="Thioredoxin-like_sf"/>
</dbReference>
<proteinExistence type="predicted"/>
<reference evidence="1" key="1">
    <citation type="submission" date="2020-11" db="EMBL/GenBank/DDBJ databases">
        <authorList>
            <consortium name="DOE Joint Genome Institute"/>
            <person name="Ahrendt S."/>
            <person name="Riley R."/>
            <person name="Andreopoulos W."/>
            <person name="Labutti K."/>
            <person name="Pangilinan J."/>
            <person name="Ruiz-Duenas F.J."/>
            <person name="Barrasa J.M."/>
            <person name="Sanchez-Garcia M."/>
            <person name="Camarero S."/>
            <person name="Miyauchi S."/>
            <person name="Serrano A."/>
            <person name="Linde D."/>
            <person name="Babiker R."/>
            <person name="Drula E."/>
            <person name="Ayuso-Fernandez I."/>
            <person name="Pacheco R."/>
            <person name="Padilla G."/>
            <person name="Ferreira P."/>
            <person name="Barriuso J."/>
            <person name="Kellner H."/>
            <person name="Castanera R."/>
            <person name="Alfaro M."/>
            <person name="Ramirez L."/>
            <person name="Pisabarro A.G."/>
            <person name="Kuo A."/>
            <person name="Tritt A."/>
            <person name="Lipzen A."/>
            <person name="He G."/>
            <person name="Yan M."/>
            <person name="Ng V."/>
            <person name="Cullen D."/>
            <person name="Martin F."/>
            <person name="Rosso M.-N."/>
            <person name="Henrissat B."/>
            <person name="Hibbett D."/>
            <person name="Martinez A.T."/>
            <person name="Grigoriev I.V."/>
        </authorList>
    </citation>
    <scope>NUCLEOTIDE SEQUENCE</scope>
    <source>
        <strain evidence="1">CBS 506.95</strain>
    </source>
</reference>
<dbReference type="AlphaFoldDB" id="A0A9P6EE59"/>
<accession>A0A9P6EE59</accession>
<dbReference type="Pfam" id="PF06999">
    <property type="entry name" value="Suc_Fer-like"/>
    <property type="match status" value="1"/>
</dbReference>
<dbReference type="EMBL" id="MU157863">
    <property type="protein sequence ID" value="KAF9527263.1"/>
    <property type="molecule type" value="Genomic_DNA"/>
</dbReference>
<dbReference type="Proteomes" id="UP000807306">
    <property type="component" value="Unassembled WGS sequence"/>
</dbReference>
<protein>
    <submittedName>
        <fullName evidence="1">Sucrase/ferredoxin-like-domain-containing protein</fullName>
    </submittedName>
</protein>
<dbReference type="SUPFAM" id="SSF52833">
    <property type="entry name" value="Thioredoxin-like"/>
    <property type="match status" value="1"/>
</dbReference>
<dbReference type="CDD" id="cd03062">
    <property type="entry name" value="TRX_Fd_Sucrase"/>
    <property type="match status" value="1"/>
</dbReference>
<comment type="caution">
    <text evidence="1">The sequence shown here is derived from an EMBL/GenBank/DDBJ whole genome shotgun (WGS) entry which is preliminary data.</text>
</comment>
<evidence type="ECO:0000313" key="2">
    <source>
        <dbReference type="Proteomes" id="UP000807306"/>
    </source>
</evidence>
<keyword evidence="2" id="KW-1185">Reference proteome</keyword>
<name>A0A9P6EE59_9AGAR</name>
<dbReference type="Gene3D" id="3.40.30.10">
    <property type="entry name" value="Glutaredoxin"/>
    <property type="match status" value="1"/>
</dbReference>
<sequence length="280" mass="31717">MLLRVRHFSRPRKRIWNKSLSTTHRPDSESPPYFVGHPVGTVKPHRCSIFLHANEPPSSFPKAGPSSPISREIQLRGSQWGSSAANFCWMEHFASEDWFGRQPMTVYSRNGKLDIPEVSLENIDEVEHKVLSFLDGPTTDVERVVESGYADLYVCTHGARDCRCGERGQQMYDALLRTVEEEKLRSPNGVAHRIRIGATGHVGGHQFAANVIVFPHGEWLGCLKPEDSGWLVSRICADLERNTKSYGPSDSPFHLEHWRGRMGMSKEETMQLYEASRQDS</sequence>
<dbReference type="OrthoDB" id="10253744at2759"/>
<organism evidence="1 2">
    <name type="scientific">Crepidotus variabilis</name>
    <dbReference type="NCBI Taxonomy" id="179855"/>
    <lineage>
        <taxon>Eukaryota</taxon>
        <taxon>Fungi</taxon>
        <taxon>Dikarya</taxon>
        <taxon>Basidiomycota</taxon>
        <taxon>Agaricomycotina</taxon>
        <taxon>Agaricomycetes</taxon>
        <taxon>Agaricomycetidae</taxon>
        <taxon>Agaricales</taxon>
        <taxon>Agaricineae</taxon>
        <taxon>Crepidotaceae</taxon>
        <taxon>Crepidotus</taxon>
    </lineage>
</organism>